<dbReference type="Proteomes" id="UP000092462">
    <property type="component" value="Unassembled WGS sequence"/>
</dbReference>
<dbReference type="PRINTS" id="PR00947">
    <property type="entry name" value="CUTICLE"/>
</dbReference>
<evidence type="ECO:0000313" key="1">
    <source>
        <dbReference type="EnsemblMetazoa" id="PPAI003842-PA"/>
    </source>
</evidence>
<dbReference type="PROSITE" id="PS51155">
    <property type="entry name" value="CHIT_BIND_RR_2"/>
    <property type="match status" value="1"/>
</dbReference>
<dbReference type="InterPro" id="IPR000618">
    <property type="entry name" value="Insect_cuticle"/>
</dbReference>
<dbReference type="PANTHER" id="PTHR12236">
    <property type="entry name" value="STRUCTURAL CONTITUENT OF CUTICLE"/>
    <property type="match status" value="1"/>
</dbReference>
<dbReference type="InterPro" id="IPR031311">
    <property type="entry name" value="CHIT_BIND_RR_consensus"/>
</dbReference>
<organism evidence="1 2">
    <name type="scientific">Phlebotomus papatasi</name>
    <name type="common">Sandfly</name>
    <dbReference type="NCBI Taxonomy" id="29031"/>
    <lineage>
        <taxon>Eukaryota</taxon>
        <taxon>Metazoa</taxon>
        <taxon>Ecdysozoa</taxon>
        <taxon>Arthropoda</taxon>
        <taxon>Hexapoda</taxon>
        <taxon>Insecta</taxon>
        <taxon>Pterygota</taxon>
        <taxon>Neoptera</taxon>
        <taxon>Endopterygota</taxon>
        <taxon>Diptera</taxon>
        <taxon>Nematocera</taxon>
        <taxon>Psychodoidea</taxon>
        <taxon>Psychodidae</taxon>
        <taxon>Phlebotomus</taxon>
        <taxon>Phlebotomus</taxon>
    </lineage>
</organism>
<proteinExistence type="predicted"/>
<dbReference type="GO" id="GO:0005615">
    <property type="term" value="C:extracellular space"/>
    <property type="evidence" value="ECO:0007669"/>
    <property type="project" value="TreeGrafter"/>
</dbReference>
<dbReference type="GO" id="GO:0042302">
    <property type="term" value="F:structural constituent of cuticle"/>
    <property type="evidence" value="ECO:0007669"/>
    <property type="project" value="UniProtKB-UniRule"/>
</dbReference>
<evidence type="ECO:0000313" key="2">
    <source>
        <dbReference type="Proteomes" id="UP000092462"/>
    </source>
</evidence>
<dbReference type="Pfam" id="PF00379">
    <property type="entry name" value="Chitin_bind_4"/>
    <property type="match status" value="1"/>
</dbReference>
<sequence length="107" mass="11910">MDLFHIVQFMLLVIFGAMTIESRIIPVDAPLAIDTSHDPHPQYTFAYNIQDAYTGDQKSQQETREGDVVKGSYSVVEADGTLRTVFYTADPINGFNAVVQRGPIAHH</sequence>
<protein>
    <recommendedName>
        <fullName evidence="3">Cuticle protein</fullName>
    </recommendedName>
</protein>
<dbReference type="VEuPathDB" id="VectorBase:PPAI003842"/>
<dbReference type="EnsemblMetazoa" id="PPAI003842-RA">
    <property type="protein sequence ID" value="PPAI003842-PA"/>
    <property type="gene ID" value="PPAI003842"/>
</dbReference>
<keyword evidence="2" id="KW-1185">Reference proteome</keyword>
<dbReference type="EMBL" id="AJVK01027419">
    <property type="status" value="NOT_ANNOTATED_CDS"/>
    <property type="molecule type" value="Genomic_DNA"/>
</dbReference>
<evidence type="ECO:0008006" key="3">
    <source>
        <dbReference type="Google" id="ProtNLM"/>
    </source>
</evidence>
<dbReference type="GO" id="GO:0031012">
    <property type="term" value="C:extracellular matrix"/>
    <property type="evidence" value="ECO:0007669"/>
    <property type="project" value="TreeGrafter"/>
</dbReference>
<dbReference type="InterPro" id="IPR051217">
    <property type="entry name" value="Insect_Cuticle_Struc_Prot"/>
</dbReference>
<dbReference type="VEuPathDB" id="VectorBase:PPAPM1_003222"/>
<reference evidence="1" key="1">
    <citation type="submission" date="2022-08" db="UniProtKB">
        <authorList>
            <consortium name="EnsemblMetazoa"/>
        </authorList>
    </citation>
    <scope>IDENTIFICATION</scope>
    <source>
        <strain evidence="1">Israel</strain>
    </source>
</reference>
<dbReference type="AlphaFoldDB" id="A0A1B0D8G9"/>
<name>A0A1B0D8G9_PHLPP</name>
<dbReference type="PANTHER" id="PTHR12236:SF86">
    <property type="entry name" value="CCP84AC-RELATED"/>
    <property type="match status" value="1"/>
</dbReference>
<dbReference type="PROSITE" id="PS00233">
    <property type="entry name" value="CHIT_BIND_RR_1"/>
    <property type="match status" value="1"/>
</dbReference>
<accession>A0A1B0D8G9</accession>